<dbReference type="AlphaFoldDB" id="A0AAD3CGN2"/>
<name>A0AAD3CGN2_9STRA</name>
<dbReference type="EMBL" id="BLLK01000022">
    <property type="protein sequence ID" value="GFH45757.1"/>
    <property type="molecule type" value="Genomic_DNA"/>
</dbReference>
<comment type="caution">
    <text evidence="1">The sequence shown here is derived from an EMBL/GenBank/DDBJ whole genome shotgun (WGS) entry which is preliminary data.</text>
</comment>
<dbReference type="PANTHER" id="PTHR31630">
    <property type="entry name" value="PHYTANOYL-COA DIOXYGENASE-RELATED-RELATED"/>
    <property type="match status" value="1"/>
</dbReference>
<protein>
    <recommendedName>
        <fullName evidence="3">Phytanoyl-CoA dioxygenase</fullName>
    </recommendedName>
</protein>
<dbReference type="Pfam" id="PF05721">
    <property type="entry name" value="PhyH"/>
    <property type="match status" value="1"/>
</dbReference>
<evidence type="ECO:0000313" key="2">
    <source>
        <dbReference type="Proteomes" id="UP001054902"/>
    </source>
</evidence>
<sequence length="454" mass="52391">MDHLESDEERKRRWYATHVQPRLLPVQTISCHDNEKAQGTGHIDQITSLEDSVPGISIQSLENPNAVKLMKHILNENGFVVIQGVLNSHQCHEAISLAWDYIEAASRAEKHLQLQKMDQDQFQMFNQELTVERNDPRTYSSKFYPRSVEGRIFPFYGSGHSSFMWYIRSNENVKKVFASIYNVPSSQLYTSLDGLLFWHDLYPLEKKQSEDYHANLDRGWFHIDQNPERNPNFASYQGLVNLLPTTKYSGGNVLIAKSHKLFPHHYLRDGCQYPTQKGDDCSICPNLFYKDRLLEINGDDWLEIDPNDKVILSSTSRDRHENNNVVMCKLSPGDLLLWDSRTVHCSHPTLKSNLDETTKVSDELKLDRVGALVNMVPRQNMSEKSHKGRVEAVRQSRTLTHWVNKVAPLGEERSEDVLNEKVCVEYMKRENHHLEGGKVLLDMEDLTCDQLAMI</sequence>
<evidence type="ECO:0000313" key="1">
    <source>
        <dbReference type="EMBL" id="GFH45757.1"/>
    </source>
</evidence>
<reference evidence="1 2" key="1">
    <citation type="journal article" date="2021" name="Sci. Rep.">
        <title>The genome of the diatom Chaetoceros tenuissimus carries an ancient integrated fragment of an extant virus.</title>
        <authorList>
            <person name="Hongo Y."/>
            <person name="Kimura K."/>
            <person name="Takaki Y."/>
            <person name="Yoshida Y."/>
            <person name="Baba S."/>
            <person name="Kobayashi G."/>
            <person name="Nagasaki K."/>
            <person name="Hano T."/>
            <person name="Tomaru Y."/>
        </authorList>
    </citation>
    <scope>NUCLEOTIDE SEQUENCE [LARGE SCALE GENOMIC DNA]</scope>
    <source>
        <strain evidence="1 2">NIES-3715</strain>
    </source>
</reference>
<proteinExistence type="predicted"/>
<dbReference type="InterPro" id="IPR008775">
    <property type="entry name" value="Phytyl_CoA_dOase-like"/>
</dbReference>
<dbReference type="Gene3D" id="2.60.120.620">
    <property type="entry name" value="q2cbj1_9rhob like domain"/>
    <property type="match status" value="1"/>
</dbReference>
<dbReference type="SUPFAM" id="SSF51197">
    <property type="entry name" value="Clavaminate synthase-like"/>
    <property type="match status" value="1"/>
</dbReference>
<gene>
    <name evidence="1" type="ORF">CTEN210_02231</name>
</gene>
<accession>A0AAD3CGN2</accession>
<dbReference type="Proteomes" id="UP001054902">
    <property type="component" value="Unassembled WGS sequence"/>
</dbReference>
<evidence type="ECO:0008006" key="3">
    <source>
        <dbReference type="Google" id="ProtNLM"/>
    </source>
</evidence>
<organism evidence="1 2">
    <name type="scientific">Chaetoceros tenuissimus</name>
    <dbReference type="NCBI Taxonomy" id="426638"/>
    <lineage>
        <taxon>Eukaryota</taxon>
        <taxon>Sar</taxon>
        <taxon>Stramenopiles</taxon>
        <taxon>Ochrophyta</taxon>
        <taxon>Bacillariophyta</taxon>
        <taxon>Coscinodiscophyceae</taxon>
        <taxon>Chaetocerotophycidae</taxon>
        <taxon>Chaetocerotales</taxon>
        <taxon>Chaetocerotaceae</taxon>
        <taxon>Chaetoceros</taxon>
    </lineage>
</organism>
<keyword evidence="2" id="KW-1185">Reference proteome</keyword>
<dbReference type="PANTHER" id="PTHR31630:SF10">
    <property type="entry name" value="PHYTANOYL-COA DIOXYGENASE"/>
    <property type="match status" value="1"/>
</dbReference>